<keyword evidence="1" id="KW-1133">Transmembrane helix</keyword>
<proteinExistence type="predicted"/>
<gene>
    <name evidence="2" type="ORF">Sjap_006128</name>
</gene>
<feature type="transmembrane region" description="Helical" evidence="1">
    <location>
        <begin position="45"/>
        <end position="74"/>
    </location>
</feature>
<dbReference type="Proteomes" id="UP001417504">
    <property type="component" value="Unassembled WGS sequence"/>
</dbReference>
<dbReference type="EMBL" id="JBBNAE010000002">
    <property type="protein sequence ID" value="KAK9146225.1"/>
    <property type="molecule type" value="Genomic_DNA"/>
</dbReference>
<organism evidence="2 3">
    <name type="scientific">Stephania japonica</name>
    <dbReference type="NCBI Taxonomy" id="461633"/>
    <lineage>
        <taxon>Eukaryota</taxon>
        <taxon>Viridiplantae</taxon>
        <taxon>Streptophyta</taxon>
        <taxon>Embryophyta</taxon>
        <taxon>Tracheophyta</taxon>
        <taxon>Spermatophyta</taxon>
        <taxon>Magnoliopsida</taxon>
        <taxon>Ranunculales</taxon>
        <taxon>Menispermaceae</taxon>
        <taxon>Menispermoideae</taxon>
        <taxon>Cissampelideae</taxon>
        <taxon>Stephania</taxon>
    </lineage>
</organism>
<sequence>MSAVWVSGSHILGWEKWWGEEYELGMAPIELRNSFSNLYCSLYSYLYNFFFFQLLLLWHTICGVALLFLCYSICEVDAQTLRSQRGGFVVDDLLCH</sequence>
<evidence type="ECO:0000313" key="2">
    <source>
        <dbReference type="EMBL" id="KAK9146225.1"/>
    </source>
</evidence>
<evidence type="ECO:0000256" key="1">
    <source>
        <dbReference type="SAM" id="Phobius"/>
    </source>
</evidence>
<accession>A0AAP0K6G2</accession>
<keyword evidence="3" id="KW-1185">Reference proteome</keyword>
<name>A0AAP0K6G2_9MAGN</name>
<comment type="caution">
    <text evidence="2">The sequence shown here is derived from an EMBL/GenBank/DDBJ whole genome shotgun (WGS) entry which is preliminary data.</text>
</comment>
<dbReference type="AlphaFoldDB" id="A0AAP0K6G2"/>
<reference evidence="2 3" key="1">
    <citation type="submission" date="2024-01" db="EMBL/GenBank/DDBJ databases">
        <title>Genome assemblies of Stephania.</title>
        <authorList>
            <person name="Yang L."/>
        </authorList>
    </citation>
    <scope>NUCLEOTIDE SEQUENCE [LARGE SCALE GENOMIC DNA]</scope>
    <source>
        <strain evidence="2">QJT</strain>
        <tissue evidence="2">Leaf</tissue>
    </source>
</reference>
<keyword evidence="1" id="KW-0472">Membrane</keyword>
<evidence type="ECO:0000313" key="3">
    <source>
        <dbReference type="Proteomes" id="UP001417504"/>
    </source>
</evidence>
<protein>
    <submittedName>
        <fullName evidence="2">Uncharacterized protein</fullName>
    </submittedName>
</protein>
<keyword evidence="1" id="KW-0812">Transmembrane</keyword>